<comment type="caution">
    <text evidence="5">The sequence shown here is derived from an EMBL/GenBank/DDBJ whole genome shotgun (WGS) entry which is preliminary data.</text>
</comment>
<feature type="transmembrane region" description="Helical" evidence="2">
    <location>
        <begin position="6"/>
        <end position="24"/>
    </location>
</feature>
<keyword evidence="2" id="KW-0812">Transmembrane</keyword>
<keyword evidence="2" id="KW-0472">Membrane</keyword>
<dbReference type="EMBL" id="JACHXJ010000003">
    <property type="protein sequence ID" value="MBB3129575.1"/>
    <property type="molecule type" value="Genomic_DNA"/>
</dbReference>
<dbReference type="PANTHER" id="PTHR37464">
    <property type="entry name" value="BLL2463 PROTEIN"/>
    <property type="match status" value="1"/>
</dbReference>
<accession>A0A839TS34</accession>
<evidence type="ECO:0000259" key="3">
    <source>
        <dbReference type="Pfam" id="PF07584"/>
    </source>
</evidence>
<evidence type="ECO:0000313" key="6">
    <source>
        <dbReference type="Proteomes" id="UP000517523"/>
    </source>
</evidence>
<dbReference type="Pfam" id="PF07584">
    <property type="entry name" value="BatA"/>
    <property type="match status" value="1"/>
</dbReference>
<feature type="region of interest" description="Disordered" evidence="1">
    <location>
        <begin position="353"/>
        <end position="382"/>
    </location>
</feature>
<feature type="region of interest" description="Disordered" evidence="1">
    <location>
        <begin position="608"/>
        <end position="634"/>
    </location>
</feature>
<organism evidence="5 6">
    <name type="scientific">Paenibacillus rhizosphaerae</name>
    <dbReference type="NCBI Taxonomy" id="297318"/>
    <lineage>
        <taxon>Bacteria</taxon>
        <taxon>Bacillati</taxon>
        <taxon>Bacillota</taxon>
        <taxon>Bacilli</taxon>
        <taxon>Bacillales</taxon>
        <taxon>Paenibacillaceae</taxon>
        <taxon>Paenibacillus</taxon>
    </lineage>
</organism>
<feature type="transmembrane region" description="Helical" evidence="2">
    <location>
        <begin position="644"/>
        <end position="663"/>
    </location>
</feature>
<evidence type="ECO:0000313" key="5">
    <source>
        <dbReference type="EMBL" id="MBB3129575.1"/>
    </source>
</evidence>
<gene>
    <name evidence="5" type="ORF">FHS19_004250</name>
</gene>
<dbReference type="InterPro" id="IPR002035">
    <property type="entry name" value="VWF_A"/>
</dbReference>
<dbReference type="Pfam" id="PF13519">
    <property type="entry name" value="VWA_2"/>
    <property type="match status" value="1"/>
</dbReference>
<dbReference type="Proteomes" id="UP000517523">
    <property type="component" value="Unassembled WGS sequence"/>
</dbReference>
<protein>
    <recommendedName>
        <fullName evidence="7">VWFA domain-containing protein</fullName>
    </recommendedName>
</protein>
<dbReference type="PANTHER" id="PTHR37464:SF1">
    <property type="entry name" value="BLL2463 PROTEIN"/>
    <property type="match status" value="1"/>
</dbReference>
<evidence type="ECO:0000259" key="4">
    <source>
        <dbReference type="Pfam" id="PF13519"/>
    </source>
</evidence>
<dbReference type="SUPFAM" id="SSF53300">
    <property type="entry name" value="vWA-like"/>
    <property type="match status" value="1"/>
</dbReference>
<feature type="domain" description="Aerotolerance regulator N-terminal" evidence="3">
    <location>
        <begin position="8"/>
        <end position="78"/>
    </location>
</feature>
<feature type="compositionally biased region" description="Low complexity" evidence="1">
    <location>
        <begin position="619"/>
        <end position="631"/>
    </location>
</feature>
<feature type="compositionally biased region" description="Polar residues" evidence="1">
    <location>
        <begin position="353"/>
        <end position="373"/>
    </location>
</feature>
<dbReference type="AlphaFoldDB" id="A0A839TS34"/>
<dbReference type="InterPro" id="IPR036465">
    <property type="entry name" value="vWFA_dom_sf"/>
</dbReference>
<dbReference type="RefSeq" id="WP_183583714.1">
    <property type="nucleotide sequence ID" value="NZ_JACHXJ010000003.1"/>
</dbReference>
<dbReference type="InterPro" id="IPR024163">
    <property type="entry name" value="Aerotolerance_reg_N"/>
</dbReference>
<feature type="transmembrane region" description="Helical" evidence="2">
    <location>
        <begin position="59"/>
        <end position="81"/>
    </location>
</feature>
<reference evidence="5 6" key="1">
    <citation type="submission" date="2020-08" db="EMBL/GenBank/DDBJ databases">
        <title>Genomic Encyclopedia of Type Strains, Phase III (KMG-III): the genomes of soil and plant-associated and newly described type strains.</title>
        <authorList>
            <person name="Whitman W."/>
        </authorList>
    </citation>
    <scope>NUCLEOTIDE SEQUENCE [LARGE SCALE GENOMIC DNA]</scope>
    <source>
        <strain evidence="5 6">CECT 5831</strain>
    </source>
</reference>
<keyword evidence="2" id="KW-1133">Transmembrane helix</keyword>
<feature type="domain" description="VWFA" evidence="4">
    <location>
        <begin position="90"/>
        <end position="207"/>
    </location>
</feature>
<sequence length="669" mass="71915">MGIGSWAGLWFALSIPAILLMYLLKRKFIDTTVPSHLLWDRVLKNIEANRPWQKLQNRLLMWLQLLAAALLVFALLQPYLWVSGNSGGHIVFVADTSGSMGATAGPPAGNAEQPSQNPQETRIERMKSEMKQYVKKHARGSEVTLLSMKSEPDVVISREKDVKRIQDAIDGLTPYYGQAAYNETLSLASALTREEQKAEVVLFTDGEWKGTSDQVTFEVPAHTVLVGSGPVKNAGIQQFGIQQGKEGNDAVAVLGSSGTWDTPVEVRIYGDNKLLLTESADLTRHSATLVLQSLAPADVYRIELDGDDGYAADNAAYAFGKSSREPSILLLTPGNLFLEKALQLTGAQVTRMTTEEVASSDSAKTADSGNHASVPQVPKDPPDLIVVDGQAPAFTKEGSWKQLLEETPLWSIGGSGPEVKVNGQEPKVSDHPVNRYITLKGLYVGALHKKPLPAWAEPLVTIGGTPAIYAGKEAGHPRLSFLFRLQDTDLPLSAEFPILVHNAVSWLNEGEGTGLGRVIAGSGMEVPIAADAEQAEWKVQHTGVPGAGALVPEVQKRERGISSLQTAPQVPGLYAFEERNNQGNTTSYLVEAAADPFEGSFASSKPVVLKSGQDDDTGRAAAAAGEQAGNHGADGKIGQSRYSLMWLAAAVVLLMIVTEWGVYQRGRSI</sequence>
<dbReference type="Gene3D" id="3.40.50.410">
    <property type="entry name" value="von Willebrand factor, type A domain"/>
    <property type="match status" value="1"/>
</dbReference>
<evidence type="ECO:0008006" key="7">
    <source>
        <dbReference type="Google" id="ProtNLM"/>
    </source>
</evidence>
<dbReference type="CDD" id="cd00198">
    <property type="entry name" value="vWFA"/>
    <property type="match status" value="1"/>
</dbReference>
<evidence type="ECO:0000256" key="1">
    <source>
        <dbReference type="SAM" id="MobiDB-lite"/>
    </source>
</evidence>
<proteinExistence type="predicted"/>
<name>A0A839TS34_9BACL</name>
<evidence type="ECO:0000256" key="2">
    <source>
        <dbReference type="SAM" id="Phobius"/>
    </source>
</evidence>